<reference evidence="2" key="1">
    <citation type="submission" date="2023-06" db="EMBL/GenBank/DDBJ databases">
        <authorList>
            <person name="Kurt Z."/>
        </authorList>
    </citation>
    <scope>NUCLEOTIDE SEQUENCE</scope>
</reference>
<evidence type="ECO:0000313" key="4">
    <source>
        <dbReference type="Proteomes" id="UP001642409"/>
    </source>
</evidence>
<comment type="caution">
    <text evidence="2">The sequence shown here is derived from an EMBL/GenBank/DDBJ whole genome shotgun (WGS) entry which is preliminary data.</text>
</comment>
<protein>
    <submittedName>
        <fullName evidence="3">Hypothetical_protein</fullName>
    </submittedName>
</protein>
<evidence type="ECO:0000313" key="2">
    <source>
        <dbReference type="EMBL" id="CAI9957520.1"/>
    </source>
</evidence>
<dbReference type="EMBL" id="CATOUU010000889">
    <property type="protein sequence ID" value="CAI9957520.1"/>
    <property type="molecule type" value="Genomic_DNA"/>
</dbReference>
<keyword evidence="4" id="KW-1185">Reference proteome</keyword>
<reference evidence="3 4" key="2">
    <citation type="submission" date="2024-07" db="EMBL/GenBank/DDBJ databases">
        <authorList>
            <person name="Akdeniz Z."/>
        </authorList>
    </citation>
    <scope>NUCLEOTIDE SEQUENCE [LARGE SCALE GENOMIC DNA]</scope>
</reference>
<name>A0AA86UGS6_9EUKA</name>
<dbReference type="EMBL" id="CAXDID020000050">
    <property type="protein sequence ID" value="CAL6005136.1"/>
    <property type="molecule type" value="Genomic_DNA"/>
</dbReference>
<evidence type="ECO:0000313" key="3">
    <source>
        <dbReference type="EMBL" id="CAL6005136.1"/>
    </source>
</evidence>
<gene>
    <name evidence="3" type="ORF">HINF_LOCUS19223</name>
    <name evidence="2" type="ORF">HINF_LOCUS45165</name>
</gene>
<dbReference type="Proteomes" id="UP001642409">
    <property type="component" value="Unassembled WGS sequence"/>
</dbReference>
<sequence>MQIENDQIRTVTMIKPKNPTNLKTFLIQILNLVILDVNLWSGQWQTIQLVDCTFTGELEEGQLQIDLLTLQINNNVDLTPIYNIKANEIDVDAYSEEQNDKISLQFKHANIYAKIQNFTFDLHEVTDQFKQLFFIFIDFVHIYECSLNQVDQMNGKWQRLKIFMCNLKTDNNFTINASHIDIFNSDNNLTNFQGFSADSMDLGVPLVQIFPQAKMLSINEAQLECLQSNTNIKKLVLNKCTFTKFSISLFPSLVAIQLQGDQYNQLNFQLNQLLKEKNRALKKHKKNARQMEQQLVQHQKKMRRKQHNKYLDLITKYINNIAISKE</sequence>
<evidence type="ECO:0000256" key="1">
    <source>
        <dbReference type="SAM" id="Coils"/>
    </source>
</evidence>
<dbReference type="AlphaFoldDB" id="A0AA86UGS6"/>
<organism evidence="2">
    <name type="scientific">Hexamita inflata</name>
    <dbReference type="NCBI Taxonomy" id="28002"/>
    <lineage>
        <taxon>Eukaryota</taxon>
        <taxon>Metamonada</taxon>
        <taxon>Diplomonadida</taxon>
        <taxon>Hexamitidae</taxon>
        <taxon>Hexamitinae</taxon>
        <taxon>Hexamita</taxon>
    </lineage>
</organism>
<feature type="coiled-coil region" evidence="1">
    <location>
        <begin position="263"/>
        <end position="308"/>
    </location>
</feature>
<keyword evidence="1" id="KW-0175">Coiled coil</keyword>
<proteinExistence type="predicted"/>
<accession>A0AA86UGS6</accession>